<comment type="caution">
    <text evidence="2">The sequence shown here is derived from an EMBL/GenBank/DDBJ whole genome shotgun (WGS) entry which is preliminary data.</text>
</comment>
<sequence>MFNVYQKLINKELKQVFKLYRHNKCKYLPKSIKTFKQPNLTYLHVSHNFNLVRGIQTSSHLSGRIYKDSENVYAYNILQTIPIVDKDIFVVKSPNEVITTLDDFNSLLDQNWRIKSSTEIVEGFKSALNYCTQNDINVSDQRFDKLVDGLVDHVQDLTDSELLELLDCLIEYPLCDSYTAHNFHDIWSALDDVCIWKIPNWSTETMFMFADRWYRLNLGKVGNYINELVKRLSRKPERLTKAQLIHTFFYVNICRKQFVDFNYENALQKHINTFNADEMAIAAMGFFKSQSPIKLKFLLQPMIAQIKKECHTIHEITLTAILKVLRYSSHVLLIDQLMDLLDHLVPEIDRLSNLCCVHMALLGTTLQFFHKKSLEKISQKLINHISDPKEMRLKDIERLLVALTMFDFNPDTNVDIYEAISKEIQMEDRRKEFLKYIRCLPSILNLLSMRKIYCYDLMNEVLCSDRIVEIYSKYPKHLSRDVLSLDVCIEAECPDYKGNRLNKTFRQKASKWMVEYTPTWDQYKKLTSADKFYLTVQDTVAKIVHGPENIHTDHILPNFVKSDIIICLNKDGNFIQPSGFEDYILGDVMQAPNPDLRWYAIIPVNWNNVIRNTTEPLGLIKMKCRLLKAVGYEPIMIIWSEFQKLQEKEKIEYIKNKIT</sequence>
<dbReference type="Pfam" id="PF08373">
    <property type="entry name" value="RAP"/>
    <property type="match status" value="1"/>
</dbReference>
<gene>
    <name evidence="2" type="ORF">ILUMI_05763</name>
</gene>
<dbReference type="SMART" id="SM00952">
    <property type="entry name" value="RAP"/>
    <property type="match status" value="1"/>
</dbReference>
<dbReference type="OrthoDB" id="10064757at2759"/>
<reference evidence="2" key="1">
    <citation type="submission" date="2019-08" db="EMBL/GenBank/DDBJ databases">
        <title>The genome of the North American firefly Photinus pyralis.</title>
        <authorList>
            <consortium name="Photinus pyralis genome working group"/>
            <person name="Fallon T.R."/>
            <person name="Sander Lower S.E."/>
            <person name="Weng J.-K."/>
        </authorList>
    </citation>
    <scope>NUCLEOTIDE SEQUENCE</scope>
    <source>
        <strain evidence="2">TRF0915ILg1</strain>
        <tissue evidence="2">Whole body</tissue>
    </source>
</reference>
<evidence type="ECO:0000313" key="3">
    <source>
        <dbReference type="Proteomes" id="UP000801492"/>
    </source>
</evidence>
<evidence type="ECO:0000259" key="1">
    <source>
        <dbReference type="PROSITE" id="PS51286"/>
    </source>
</evidence>
<feature type="domain" description="RAP" evidence="1">
    <location>
        <begin position="599"/>
        <end position="656"/>
    </location>
</feature>
<dbReference type="Pfam" id="PF08368">
    <property type="entry name" value="FAST_2"/>
    <property type="match status" value="1"/>
</dbReference>
<name>A0A8K0D9W0_IGNLU</name>
<proteinExistence type="predicted"/>
<keyword evidence="3" id="KW-1185">Reference proteome</keyword>
<protein>
    <recommendedName>
        <fullName evidence="1">RAP domain-containing protein</fullName>
    </recommendedName>
</protein>
<dbReference type="InterPro" id="IPR013584">
    <property type="entry name" value="RAP"/>
</dbReference>
<dbReference type="Proteomes" id="UP000801492">
    <property type="component" value="Unassembled WGS sequence"/>
</dbReference>
<organism evidence="2 3">
    <name type="scientific">Ignelater luminosus</name>
    <name type="common">Cucubano</name>
    <name type="synonym">Pyrophorus luminosus</name>
    <dbReference type="NCBI Taxonomy" id="2038154"/>
    <lineage>
        <taxon>Eukaryota</taxon>
        <taxon>Metazoa</taxon>
        <taxon>Ecdysozoa</taxon>
        <taxon>Arthropoda</taxon>
        <taxon>Hexapoda</taxon>
        <taxon>Insecta</taxon>
        <taxon>Pterygota</taxon>
        <taxon>Neoptera</taxon>
        <taxon>Endopterygota</taxon>
        <taxon>Coleoptera</taxon>
        <taxon>Polyphaga</taxon>
        <taxon>Elateriformia</taxon>
        <taxon>Elateroidea</taxon>
        <taxon>Elateridae</taxon>
        <taxon>Agrypninae</taxon>
        <taxon>Pyrophorini</taxon>
        <taxon>Ignelater</taxon>
    </lineage>
</organism>
<evidence type="ECO:0000313" key="2">
    <source>
        <dbReference type="EMBL" id="KAF2900424.1"/>
    </source>
</evidence>
<accession>A0A8K0D9W0</accession>
<dbReference type="InterPro" id="IPR013579">
    <property type="entry name" value="FAST_2"/>
</dbReference>
<dbReference type="EMBL" id="VTPC01002196">
    <property type="protein sequence ID" value="KAF2900424.1"/>
    <property type="molecule type" value="Genomic_DNA"/>
</dbReference>
<dbReference type="AlphaFoldDB" id="A0A8K0D9W0"/>
<dbReference type="PROSITE" id="PS51286">
    <property type="entry name" value="RAP"/>
    <property type="match status" value="1"/>
</dbReference>